<dbReference type="SUPFAM" id="SSF52821">
    <property type="entry name" value="Rhodanese/Cell cycle control phosphatase"/>
    <property type="match status" value="1"/>
</dbReference>
<dbReference type="EMBL" id="BAAADO010000006">
    <property type="protein sequence ID" value="GAA0500451.1"/>
    <property type="molecule type" value="Genomic_DNA"/>
</dbReference>
<sequence length="102" mass="11837">MADEIKEITPEEVEETLHTDNYTVIDVREDEEVQQGMIEGAKHIPLQQIPESLDQLDKNEEYVLVCRSGRRSYNASQYLQEQGYKVRNMTGGMLNWKGEVTF</sequence>
<proteinExistence type="predicted"/>
<reference evidence="3" key="1">
    <citation type="journal article" date="2019" name="Int. J. Syst. Evol. Microbiol.">
        <title>The Global Catalogue of Microorganisms (GCM) 10K type strain sequencing project: providing services to taxonomists for standard genome sequencing and annotation.</title>
        <authorList>
            <consortium name="The Broad Institute Genomics Platform"/>
            <consortium name="The Broad Institute Genome Sequencing Center for Infectious Disease"/>
            <person name="Wu L."/>
            <person name="Ma J."/>
        </authorList>
    </citation>
    <scope>NUCLEOTIDE SEQUENCE [LARGE SCALE GENOMIC DNA]</scope>
    <source>
        <strain evidence="3">JCM 12389</strain>
    </source>
</reference>
<feature type="domain" description="Rhodanese" evidence="1">
    <location>
        <begin position="18"/>
        <end position="101"/>
    </location>
</feature>
<accession>A0ABP3LI24</accession>
<dbReference type="PANTHER" id="PTHR43031:SF17">
    <property type="entry name" value="SULFURTRANSFERASE YTWF-RELATED"/>
    <property type="match status" value="1"/>
</dbReference>
<evidence type="ECO:0000259" key="1">
    <source>
        <dbReference type="PROSITE" id="PS50206"/>
    </source>
</evidence>
<dbReference type="Gene3D" id="3.40.250.10">
    <property type="entry name" value="Rhodanese-like domain"/>
    <property type="match status" value="1"/>
</dbReference>
<dbReference type="PROSITE" id="PS50206">
    <property type="entry name" value="RHODANESE_3"/>
    <property type="match status" value="1"/>
</dbReference>
<dbReference type="InterPro" id="IPR001763">
    <property type="entry name" value="Rhodanese-like_dom"/>
</dbReference>
<dbReference type="Pfam" id="PF00581">
    <property type="entry name" value="Rhodanese"/>
    <property type="match status" value="1"/>
</dbReference>
<protein>
    <submittedName>
        <fullName evidence="2">Rhodanese-like domain-containing protein</fullName>
    </submittedName>
</protein>
<comment type="caution">
    <text evidence="2">The sequence shown here is derived from an EMBL/GenBank/DDBJ whole genome shotgun (WGS) entry which is preliminary data.</text>
</comment>
<gene>
    <name evidence="2" type="ORF">GCM10008986_29740</name>
</gene>
<dbReference type="PANTHER" id="PTHR43031">
    <property type="entry name" value="FAD-DEPENDENT OXIDOREDUCTASE"/>
    <property type="match status" value="1"/>
</dbReference>
<name>A0ABP3LI24_9BACI</name>
<dbReference type="InterPro" id="IPR036873">
    <property type="entry name" value="Rhodanese-like_dom_sf"/>
</dbReference>
<dbReference type="Proteomes" id="UP001500880">
    <property type="component" value="Unassembled WGS sequence"/>
</dbReference>
<dbReference type="CDD" id="cd00158">
    <property type="entry name" value="RHOD"/>
    <property type="match status" value="1"/>
</dbReference>
<evidence type="ECO:0000313" key="2">
    <source>
        <dbReference type="EMBL" id="GAA0500451.1"/>
    </source>
</evidence>
<evidence type="ECO:0000313" key="3">
    <source>
        <dbReference type="Proteomes" id="UP001500880"/>
    </source>
</evidence>
<dbReference type="RefSeq" id="WP_343842741.1">
    <property type="nucleotide sequence ID" value="NZ_BAAADO010000006.1"/>
</dbReference>
<organism evidence="2 3">
    <name type="scientific">Salinibacillus aidingensis</name>
    <dbReference type="NCBI Taxonomy" id="237684"/>
    <lineage>
        <taxon>Bacteria</taxon>
        <taxon>Bacillati</taxon>
        <taxon>Bacillota</taxon>
        <taxon>Bacilli</taxon>
        <taxon>Bacillales</taxon>
        <taxon>Bacillaceae</taxon>
        <taxon>Salinibacillus</taxon>
    </lineage>
</organism>
<dbReference type="InterPro" id="IPR050229">
    <property type="entry name" value="GlpE_sulfurtransferase"/>
</dbReference>
<dbReference type="SMART" id="SM00450">
    <property type="entry name" value="RHOD"/>
    <property type="match status" value="1"/>
</dbReference>
<keyword evidence="3" id="KW-1185">Reference proteome</keyword>